<sequence>MPVTLEEAGTCSDMLVEEQSWRWVVVVVTAFPKKICQGEGKPPMEREKVSRILESRPPM</sequence>
<accession>A0A2K3L8Z3</accession>
<name>A0A2K3L8Z3_TRIPR</name>
<reference evidence="2 3" key="2">
    <citation type="journal article" date="2017" name="Front. Plant Sci.">
        <title>Gene Classification and Mining of Molecular Markers Useful in Red Clover (Trifolium pratense) Breeding.</title>
        <authorList>
            <person name="Istvanek J."/>
            <person name="Dluhosova J."/>
            <person name="Dluhos P."/>
            <person name="Patkova L."/>
            <person name="Nedelnik J."/>
            <person name="Repkova J."/>
        </authorList>
    </citation>
    <scope>NUCLEOTIDE SEQUENCE [LARGE SCALE GENOMIC DNA]</scope>
    <source>
        <strain evidence="3">cv. Tatra</strain>
        <tissue evidence="2">Young leaves</tissue>
    </source>
</reference>
<proteinExistence type="predicted"/>
<evidence type="ECO:0000313" key="2">
    <source>
        <dbReference type="EMBL" id="PNX74999.1"/>
    </source>
</evidence>
<dbReference type="EMBL" id="ASHM01028377">
    <property type="protein sequence ID" value="PNX74999.1"/>
    <property type="molecule type" value="Genomic_DNA"/>
</dbReference>
<dbReference type="Proteomes" id="UP000236291">
    <property type="component" value="Unassembled WGS sequence"/>
</dbReference>
<evidence type="ECO:0000256" key="1">
    <source>
        <dbReference type="SAM" id="MobiDB-lite"/>
    </source>
</evidence>
<organism evidence="2 3">
    <name type="scientific">Trifolium pratense</name>
    <name type="common">Red clover</name>
    <dbReference type="NCBI Taxonomy" id="57577"/>
    <lineage>
        <taxon>Eukaryota</taxon>
        <taxon>Viridiplantae</taxon>
        <taxon>Streptophyta</taxon>
        <taxon>Embryophyta</taxon>
        <taxon>Tracheophyta</taxon>
        <taxon>Spermatophyta</taxon>
        <taxon>Magnoliopsida</taxon>
        <taxon>eudicotyledons</taxon>
        <taxon>Gunneridae</taxon>
        <taxon>Pentapetalae</taxon>
        <taxon>rosids</taxon>
        <taxon>fabids</taxon>
        <taxon>Fabales</taxon>
        <taxon>Fabaceae</taxon>
        <taxon>Papilionoideae</taxon>
        <taxon>50 kb inversion clade</taxon>
        <taxon>NPAAA clade</taxon>
        <taxon>Hologalegina</taxon>
        <taxon>IRL clade</taxon>
        <taxon>Trifolieae</taxon>
        <taxon>Trifolium</taxon>
    </lineage>
</organism>
<feature type="compositionally biased region" description="Basic and acidic residues" evidence="1">
    <location>
        <begin position="42"/>
        <end position="59"/>
    </location>
</feature>
<dbReference type="AlphaFoldDB" id="A0A2K3L8Z3"/>
<protein>
    <submittedName>
        <fullName evidence="2">Uncharacterized protein</fullName>
    </submittedName>
</protein>
<gene>
    <name evidence="2" type="ORF">L195_g030929</name>
</gene>
<comment type="caution">
    <text evidence="2">The sequence shown here is derived from an EMBL/GenBank/DDBJ whole genome shotgun (WGS) entry which is preliminary data.</text>
</comment>
<evidence type="ECO:0000313" key="3">
    <source>
        <dbReference type="Proteomes" id="UP000236291"/>
    </source>
</evidence>
<reference evidence="2 3" key="1">
    <citation type="journal article" date="2014" name="Am. J. Bot.">
        <title>Genome assembly and annotation for red clover (Trifolium pratense; Fabaceae).</title>
        <authorList>
            <person name="Istvanek J."/>
            <person name="Jaros M."/>
            <person name="Krenek A."/>
            <person name="Repkova J."/>
        </authorList>
    </citation>
    <scope>NUCLEOTIDE SEQUENCE [LARGE SCALE GENOMIC DNA]</scope>
    <source>
        <strain evidence="3">cv. Tatra</strain>
        <tissue evidence="2">Young leaves</tissue>
    </source>
</reference>
<feature type="region of interest" description="Disordered" evidence="1">
    <location>
        <begin position="38"/>
        <end position="59"/>
    </location>
</feature>